<feature type="transmembrane region" description="Helical" evidence="8">
    <location>
        <begin position="891"/>
        <end position="908"/>
    </location>
</feature>
<feature type="region of interest" description="Disordered" evidence="7">
    <location>
        <begin position="1053"/>
        <end position="1073"/>
    </location>
</feature>
<feature type="region of interest" description="Disordered" evidence="7">
    <location>
        <begin position="210"/>
        <end position="239"/>
    </location>
</feature>
<feature type="transmembrane region" description="Helical" evidence="8">
    <location>
        <begin position="571"/>
        <end position="592"/>
    </location>
</feature>
<keyword evidence="8" id="KW-1133">Transmembrane helix</keyword>
<feature type="transmembrane region" description="Helical" evidence="8">
    <location>
        <begin position="850"/>
        <end position="870"/>
    </location>
</feature>
<feature type="transmembrane region" description="Helical" evidence="8">
    <location>
        <begin position="811"/>
        <end position="830"/>
    </location>
</feature>
<comment type="similarity">
    <text evidence="6">Belongs to the class I-like SAM-binding methyltransferase superfamily. Cation-dependent O-methyltransferase family.</text>
</comment>
<feature type="transmembrane region" description="Helical" evidence="8">
    <location>
        <begin position="928"/>
        <end position="946"/>
    </location>
</feature>
<dbReference type="PROSITE" id="PS51682">
    <property type="entry name" value="SAM_OMT_I"/>
    <property type="match status" value="1"/>
</dbReference>
<dbReference type="Pfam" id="PF01596">
    <property type="entry name" value="Methyltransf_3"/>
    <property type="match status" value="1"/>
</dbReference>
<keyword evidence="2" id="KW-0489">Methyltransferase</keyword>
<gene>
    <name evidence="9" type="ORF">SCF082_LOCUS41316</name>
</gene>
<dbReference type="PANTHER" id="PTHR43836">
    <property type="entry name" value="CATECHOL O-METHYLTRANSFERASE 1-RELATED"/>
    <property type="match status" value="1"/>
</dbReference>
<evidence type="ECO:0000256" key="8">
    <source>
        <dbReference type="SAM" id="Phobius"/>
    </source>
</evidence>
<comment type="caution">
    <text evidence="9">The sequence shown here is derived from an EMBL/GenBank/DDBJ whole genome shotgun (WGS) entry which is preliminary data.</text>
</comment>
<dbReference type="EC" id="2.1.1.6" evidence="1"/>
<evidence type="ECO:0000313" key="10">
    <source>
        <dbReference type="Proteomes" id="UP001642464"/>
    </source>
</evidence>
<keyword evidence="4" id="KW-0949">S-adenosyl-L-methionine</keyword>
<sequence length="1383" mass="151728">MRVPMWTWSRCAAYKELNKHCYFQLKPSMLLRKESGGKKRGKTAQIKALAIKSQREDLVHRQLWQDAEKAGEGAGHPRGDMRLTSGPVEAAESGGRVVFVTEEWAVFCEVVALLAFDATLAVEATAYADWFSETSSGAMQASGSVLGIFALTMAASYAIGGVIYEFSSWQGIRVIFLLLLVLPPTRQSFARFRRPETVVETSVVPTARATHFTSATTSSRGSKTPTSARPSGAEKWDVQSVDEDWEGREEGKKGFDDWVCVQTCQIRQKSPALSDKSGKSFKSAIQRPSIRPSVWSQRDRNTKGFSKMSSRMSRSIHVSRMTLMLGQERQNGKSVWSRGGEEVELESLELPFVVLRDLRPVFARRVNKGRQMADLPCPSMQLYLEYLAARPAEIADTGPGTLGNQECSLYTLLYVRFWSSAVWAGLIQTASELLAIVAMILRGVLMPEQDTNGDEWRNFAEFGLDGQSGEDYDEDADAPSKLSKCVEVFLCEPYHLAVLICLVSRPKLNRSTDRYPQVFAQVVCVNALLLIPVAAPIVIGQVLVGSFYTLGCNAASDMYLLYSGISGPENVYTFIVLSNVAEHIGGVIAGIVSMVQRLSSTVDEPKTAEGSIIDIRCDSSDGTSKWPEQLGAGRRPLEAFDFTVGGTGRARPQGMQLLKRNLTPKVSGVGGAGEALTEEQLALFNAIFQATGSFEWKLLGIERAGGSLWDISSNLASFQVDSIWAPLGGVCARWCEKIQQWAASFAGGFASAFGRRPMAMRSKLKEGSAPVQEMTERTSLEAEVDAAGSVGLRADWSEMAIRRMWTRADSWHVHAISGGLHTVIGLFYLLDILIGDVIRLNGGEWSSHVPFELVLASMVFGAINAVSGLQPSLLPRPFDNLSQLLGFGEDGNLQAAGFVNTAGFYFFLTYQSLRVLPEYPVWLQPFDPLFSATAFLAIFHAIFLINSWVSRGKLSQEFAIGMSAPLLLNVPVSLHLVLQGEWWVEALSTAYPGWPAVFFSANYALAWAGSMVTLVLSLYERKVCDLQQRALLTVSLGRRRAARRFTGATVVPGRLDGDADPEPSELSGDLPLASVTADPREPRRWCLLSIASLPLVRNSGIASAADRAAGRPKENGPFTFKDSTPVELLKSVRRWRQTHEGVAPAEAVLDAIDDFAWHQQWMMNVGDVKGQILDVALGEALRLHPSGSFTALELGTYLGYSAVRVARRLPPTGSLYSVESDLQSQTVARQVLELAQLLERVTLLAGTAEAQTAELRRRRLQFAFVFIDHKKQDYLPALRRLEDAGLLRPKAVVVADNVGLMEINDYAEHVRSSGSYLSASVASEVEYFTEDERGPLSDAMEVSVYLGENSQRELAADSSQLDPSRWDFSGGASSVQCTTLVRE</sequence>
<dbReference type="PANTHER" id="PTHR43836:SF2">
    <property type="entry name" value="CATECHOL O-METHYLTRANSFERASE 1-RELATED"/>
    <property type="match status" value="1"/>
</dbReference>
<feature type="transmembrane region" description="Helical" evidence="8">
    <location>
        <begin position="518"/>
        <end position="551"/>
    </location>
</feature>
<evidence type="ECO:0000256" key="4">
    <source>
        <dbReference type="ARBA" id="ARBA00022691"/>
    </source>
</evidence>
<keyword evidence="5" id="KW-0128">Catecholamine metabolism</keyword>
<feature type="region of interest" description="Disordered" evidence="7">
    <location>
        <begin position="292"/>
        <end position="311"/>
    </location>
</feature>
<evidence type="ECO:0000256" key="3">
    <source>
        <dbReference type="ARBA" id="ARBA00022679"/>
    </source>
</evidence>
<accession>A0ABP0QGM4</accession>
<feature type="transmembrane region" description="Helical" evidence="8">
    <location>
        <begin position="958"/>
        <end position="978"/>
    </location>
</feature>
<dbReference type="InterPro" id="IPR029063">
    <property type="entry name" value="SAM-dependent_MTases_sf"/>
</dbReference>
<dbReference type="Gene3D" id="3.40.50.150">
    <property type="entry name" value="Vaccinia Virus protein VP39"/>
    <property type="match status" value="1"/>
</dbReference>
<keyword evidence="8" id="KW-0812">Transmembrane</keyword>
<dbReference type="SUPFAM" id="SSF53335">
    <property type="entry name" value="S-adenosyl-L-methionine-dependent methyltransferases"/>
    <property type="match status" value="1"/>
</dbReference>
<dbReference type="InterPro" id="IPR002935">
    <property type="entry name" value="SAM_O-MeTrfase"/>
</dbReference>
<protein>
    <recommendedName>
        <fullName evidence="1">catechol O-methyltransferase</fullName>
        <ecNumber evidence="1">2.1.1.6</ecNumber>
    </recommendedName>
</protein>
<evidence type="ECO:0000256" key="6">
    <source>
        <dbReference type="ARBA" id="ARBA00023453"/>
    </source>
</evidence>
<evidence type="ECO:0000256" key="7">
    <source>
        <dbReference type="SAM" id="MobiDB-lite"/>
    </source>
</evidence>
<dbReference type="EMBL" id="CAXAMM010039573">
    <property type="protein sequence ID" value="CAK9087388.1"/>
    <property type="molecule type" value="Genomic_DNA"/>
</dbReference>
<keyword evidence="8" id="KW-0472">Membrane</keyword>
<feature type="compositionally biased region" description="Polar residues" evidence="7">
    <location>
        <begin position="211"/>
        <end position="229"/>
    </location>
</feature>
<keyword evidence="3" id="KW-0808">Transferase</keyword>
<proteinExistence type="inferred from homology"/>
<evidence type="ECO:0000313" key="9">
    <source>
        <dbReference type="EMBL" id="CAK9087388.1"/>
    </source>
</evidence>
<evidence type="ECO:0000256" key="2">
    <source>
        <dbReference type="ARBA" id="ARBA00022603"/>
    </source>
</evidence>
<feature type="transmembrane region" description="Helical" evidence="8">
    <location>
        <begin position="998"/>
        <end position="1019"/>
    </location>
</feature>
<evidence type="ECO:0000256" key="1">
    <source>
        <dbReference type="ARBA" id="ARBA00012880"/>
    </source>
</evidence>
<name>A0ABP0QGM4_9DINO</name>
<evidence type="ECO:0000256" key="5">
    <source>
        <dbReference type="ARBA" id="ARBA00022939"/>
    </source>
</evidence>
<organism evidence="9 10">
    <name type="scientific">Durusdinium trenchii</name>
    <dbReference type="NCBI Taxonomy" id="1381693"/>
    <lineage>
        <taxon>Eukaryota</taxon>
        <taxon>Sar</taxon>
        <taxon>Alveolata</taxon>
        <taxon>Dinophyceae</taxon>
        <taxon>Suessiales</taxon>
        <taxon>Symbiodiniaceae</taxon>
        <taxon>Durusdinium</taxon>
    </lineage>
</organism>
<reference evidence="9 10" key="1">
    <citation type="submission" date="2024-02" db="EMBL/GenBank/DDBJ databases">
        <authorList>
            <person name="Chen Y."/>
            <person name="Shah S."/>
            <person name="Dougan E. K."/>
            <person name="Thang M."/>
            <person name="Chan C."/>
        </authorList>
    </citation>
    <scope>NUCLEOTIDE SEQUENCE [LARGE SCALE GENOMIC DNA]</scope>
</reference>
<dbReference type="Proteomes" id="UP001642464">
    <property type="component" value="Unassembled WGS sequence"/>
</dbReference>
<feature type="transmembrane region" description="Helical" evidence="8">
    <location>
        <begin position="145"/>
        <end position="163"/>
    </location>
</feature>
<keyword evidence="10" id="KW-1185">Reference proteome</keyword>